<evidence type="ECO:0000313" key="3">
    <source>
        <dbReference type="EMBL" id="QFZ98682.1"/>
    </source>
</evidence>
<protein>
    <submittedName>
        <fullName evidence="3">LAGLIDADG endonuclease type 2</fullName>
    </submittedName>
</protein>
<keyword evidence="3" id="KW-0378">Hydrolase</keyword>
<dbReference type="EMBL" id="MK993560">
    <property type="protein sequence ID" value="QFZ98682.1"/>
    <property type="molecule type" value="Genomic_DNA"/>
</dbReference>
<keyword evidence="3" id="KW-0255">Endonuclease</keyword>
<dbReference type="RefSeq" id="YP_009710734.1">
    <property type="nucleotide sequence ID" value="NC_045200.1"/>
</dbReference>
<dbReference type="InterPro" id="IPR004860">
    <property type="entry name" value="LAGLIDADG_dom"/>
</dbReference>
<dbReference type="Pfam" id="PF03161">
    <property type="entry name" value="LAGLIDADG_2"/>
    <property type="match status" value="1"/>
</dbReference>
<name>A0A5Q0N2D5_AMAPH</name>
<gene>
    <name evidence="3" type="primary">orf176</name>
</gene>
<dbReference type="GO" id="GO:0004519">
    <property type="term" value="F:endonuclease activity"/>
    <property type="evidence" value="ECO:0007669"/>
    <property type="project" value="UniProtKB-KW"/>
</dbReference>
<evidence type="ECO:0000259" key="2">
    <source>
        <dbReference type="Pfam" id="PF03161"/>
    </source>
</evidence>
<organism evidence="3">
    <name type="scientific">Amanita phalloides</name>
    <name type="common">Death cap</name>
    <dbReference type="NCBI Taxonomy" id="67723"/>
    <lineage>
        <taxon>Eukaryota</taxon>
        <taxon>Fungi</taxon>
        <taxon>Dikarya</taxon>
        <taxon>Basidiomycota</taxon>
        <taxon>Agaricomycotina</taxon>
        <taxon>Agaricomycetes</taxon>
        <taxon>Agaricomycetidae</taxon>
        <taxon>Agaricales</taxon>
        <taxon>Pluteineae</taxon>
        <taxon>Amanitaceae</taxon>
        <taxon>Amanita</taxon>
    </lineage>
</organism>
<reference evidence="3" key="1">
    <citation type="journal article" name="Front. Microbiol.">
        <title>Comparative Mitogenome Analysis Reveals Mitochondrial Genome Differentiation in Ectomycorrhizal and Asymbiotic Amanita Species.</title>
        <authorList>
            <person name="Li Q."/>
            <person name="He X."/>
            <person name="Ren Y."/>
            <person name="Xiong C."/>
            <person name="Jin X."/>
            <person name="Peng L."/>
            <person name="Huang W."/>
        </authorList>
    </citation>
    <scope>NUCLEOTIDE SEQUENCE</scope>
</reference>
<dbReference type="GeneID" id="42437917"/>
<accession>A0A5Q0N2D5</accession>
<dbReference type="InterPro" id="IPR027434">
    <property type="entry name" value="Homing_endonucl"/>
</dbReference>
<comment type="function">
    <text evidence="1">Mitochondrial DNA endonuclease involved in intron homing.</text>
</comment>
<evidence type="ECO:0000256" key="1">
    <source>
        <dbReference type="ARBA" id="ARBA00002670"/>
    </source>
</evidence>
<dbReference type="AlphaFoldDB" id="A0A5Q0N2D5"/>
<keyword evidence="3" id="KW-0540">Nuclease</keyword>
<keyword evidence="3" id="KW-0496">Mitochondrion</keyword>
<dbReference type="SUPFAM" id="SSF55608">
    <property type="entry name" value="Homing endonucleases"/>
    <property type="match status" value="1"/>
</dbReference>
<proteinExistence type="predicted"/>
<feature type="domain" description="Homing endonuclease LAGLIDADG" evidence="2">
    <location>
        <begin position="6"/>
        <end position="152"/>
    </location>
</feature>
<geneLocation type="mitochondrion" evidence="3"/>
<dbReference type="Gene3D" id="3.10.28.10">
    <property type="entry name" value="Homing endonucleases"/>
    <property type="match status" value="2"/>
</dbReference>
<sequence>MFGQSSLRIQHINYFNHVLELFKPYLSKNFKLKTKSFVDKRTKNSYSSVNFATLSLPCFNYYKNIFYNSDNFKIVPSNIQDLLTPIGLAYWIMDDGSLQNKGLHLNTYSFSNQDILNLKSSLENMFGENSLKCSIHKHKKGERIYIWGESMDVIRHNISKFMHKNMLYKVNSDKFK</sequence>